<evidence type="ECO:0000313" key="3">
    <source>
        <dbReference type="Proteomes" id="UP000243723"/>
    </source>
</evidence>
<evidence type="ECO:0000313" key="2">
    <source>
        <dbReference type="EMBL" id="PSK42935.1"/>
    </source>
</evidence>
<sequence>MKGGGFDPSKINNQPEYQEDDNKYKWEPVSAEEWARAKIYAASKHHALSSGEVTPTGDRSPDLRLPEKPQGTMQDDQAGTPAQNERSRQRDLGATKPEFIAAVTAELDERKAHYAAAEQRYKAMGEGMVEFSQSEYDELERDLEFQIEAIRKVDNGLNQLRWMVGRSGDIERAIVVELDWLAYN</sequence>
<reference evidence="2 3" key="1">
    <citation type="submission" date="2017-05" db="EMBL/GenBank/DDBJ databases">
        <title>Draft genome sequence of Elsinoe australis.</title>
        <authorList>
            <person name="Cheng Q."/>
        </authorList>
    </citation>
    <scope>NUCLEOTIDE SEQUENCE [LARGE SCALE GENOMIC DNA]</scope>
    <source>
        <strain evidence="2 3">NL1</strain>
    </source>
</reference>
<name>A0A2P7Z3Z7_9PEZI</name>
<evidence type="ECO:0000256" key="1">
    <source>
        <dbReference type="SAM" id="MobiDB-lite"/>
    </source>
</evidence>
<proteinExistence type="predicted"/>
<dbReference type="EMBL" id="NHZQ01000331">
    <property type="protein sequence ID" value="PSK42935.1"/>
    <property type="molecule type" value="Genomic_DNA"/>
</dbReference>
<comment type="caution">
    <text evidence="2">The sequence shown here is derived from an EMBL/GenBank/DDBJ whole genome shotgun (WGS) entry which is preliminary data.</text>
</comment>
<feature type="region of interest" description="Disordered" evidence="1">
    <location>
        <begin position="1"/>
        <end position="24"/>
    </location>
</feature>
<dbReference type="Proteomes" id="UP000243723">
    <property type="component" value="Unassembled WGS sequence"/>
</dbReference>
<gene>
    <name evidence="2" type="ORF">B9Z65_6889</name>
</gene>
<feature type="region of interest" description="Disordered" evidence="1">
    <location>
        <begin position="44"/>
        <end position="96"/>
    </location>
</feature>
<accession>A0A2P7Z3Z7</accession>
<feature type="compositionally biased region" description="Polar residues" evidence="1">
    <location>
        <begin position="71"/>
        <end position="84"/>
    </location>
</feature>
<dbReference type="AlphaFoldDB" id="A0A2P7Z3Z7"/>
<organism evidence="2 3">
    <name type="scientific">Elsinoe australis</name>
    <dbReference type="NCBI Taxonomy" id="40998"/>
    <lineage>
        <taxon>Eukaryota</taxon>
        <taxon>Fungi</taxon>
        <taxon>Dikarya</taxon>
        <taxon>Ascomycota</taxon>
        <taxon>Pezizomycotina</taxon>
        <taxon>Dothideomycetes</taxon>
        <taxon>Dothideomycetidae</taxon>
        <taxon>Myriangiales</taxon>
        <taxon>Elsinoaceae</taxon>
        <taxon>Elsinoe</taxon>
    </lineage>
</organism>
<keyword evidence="3" id="KW-1185">Reference proteome</keyword>
<protein>
    <submittedName>
        <fullName evidence="2">Uncharacterized protein</fullName>
    </submittedName>
</protein>